<feature type="transmembrane region" description="Helical" evidence="5">
    <location>
        <begin position="344"/>
        <end position="366"/>
    </location>
</feature>
<feature type="transmembrane region" description="Helical" evidence="5">
    <location>
        <begin position="242"/>
        <end position="265"/>
    </location>
</feature>
<organism evidence="6">
    <name type="scientific">freshwater metagenome</name>
    <dbReference type="NCBI Taxonomy" id="449393"/>
    <lineage>
        <taxon>unclassified sequences</taxon>
        <taxon>metagenomes</taxon>
        <taxon>ecological metagenomes</taxon>
    </lineage>
</organism>
<proteinExistence type="predicted"/>
<reference evidence="6" key="1">
    <citation type="submission" date="2020-05" db="EMBL/GenBank/DDBJ databases">
        <authorList>
            <person name="Chiriac C."/>
            <person name="Salcher M."/>
            <person name="Ghai R."/>
            <person name="Kavagutti S V."/>
        </authorList>
    </citation>
    <scope>NUCLEOTIDE SEQUENCE</scope>
</reference>
<feature type="transmembrane region" description="Helical" evidence="5">
    <location>
        <begin position="75"/>
        <end position="92"/>
    </location>
</feature>
<keyword evidence="3 5" id="KW-1133">Transmembrane helix</keyword>
<feature type="transmembrane region" description="Helical" evidence="5">
    <location>
        <begin position="43"/>
        <end position="63"/>
    </location>
</feature>
<dbReference type="InterPro" id="IPR051788">
    <property type="entry name" value="MFS_Transporter"/>
</dbReference>
<feature type="transmembrane region" description="Helical" evidence="5">
    <location>
        <begin position="277"/>
        <end position="299"/>
    </location>
</feature>
<dbReference type="EMBL" id="CAEZYV010000040">
    <property type="protein sequence ID" value="CAB4734080.1"/>
    <property type="molecule type" value="Genomic_DNA"/>
</dbReference>
<feature type="transmembrane region" description="Helical" evidence="5">
    <location>
        <begin position="98"/>
        <end position="115"/>
    </location>
</feature>
<protein>
    <submittedName>
        <fullName evidence="6">Unannotated protein</fullName>
    </submittedName>
</protein>
<feature type="transmembrane region" description="Helical" evidence="5">
    <location>
        <begin position="199"/>
        <end position="222"/>
    </location>
</feature>
<feature type="transmembrane region" description="Helical" evidence="5">
    <location>
        <begin position="12"/>
        <end position="31"/>
    </location>
</feature>
<dbReference type="AlphaFoldDB" id="A0A6J6SGV6"/>
<dbReference type="PANTHER" id="PTHR23514:SF13">
    <property type="entry name" value="INNER MEMBRANE PROTEIN YBJJ"/>
    <property type="match status" value="1"/>
</dbReference>
<sequence length="399" mass="43552">MKSKFSKTERWALNLLFLPFGVGAMATSTRFPEIRDNLHLNNGVFGTYLTLGGIGSLTAFIFVGNIVHKFGIKPVILVASTGMFATMASVPHIKNPEIWLISNILIAIFWVSFHISNNGQAIHRQEEIGELILPKLHGLWSLGALFTSILAIVITPYVSLAWHIDVLMFLMWLFTMYGIHKSSPYFIDKSDDETSLPRISLASLIASVKAQPVIAAAMVLAMQMEFASQDWSAIFVRDSIGMSASASIYGYTVFIGAMIIFRFKVHALHEIFSESQLLKYLPIFGATGFIIFIPIGTFVAESNQYLGFALALIGFAIAGFGSSILAPTLFGIAFRNSSLPSSVVVAQLGLISAVITFFVKILISWVAQATSVTVALMIPALMLLATAKFSYLGRATKSN</sequence>
<keyword evidence="2 5" id="KW-0812">Transmembrane</keyword>
<dbReference type="Gene3D" id="1.20.1250.20">
    <property type="entry name" value="MFS general substrate transporter like domains"/>
    <property type="match status" value="1"/>
</dbReference>
<evidence type="ECO:0000256" key="3">
    <source>
        <dbReference type="ARBA" id="ARBA00022989"/>
    </source>
</evidence>
<feature type="transmembrane region" description="Helical" evidence="5">
    <location>
        <begin position="372"/>
        <end position="391"/>
    </location>
</feature>
<keyword evidence="4 5" id="KW-0472">Membrane</keyword>
<comment type="subcellular location">
    <subcellularLocation>
        <location evidence="1">Membrane</location>
        <topology evidence="1">Multi-pass membrane protein</topology>
    </subcellularLocation>
</comment>
<evidence type="ECO:0000256" key="4">
    <source>
        <dbReference type="ARBA" id="ARBA00023136"/>
    </source>
</evidence>
<accession>A0A6J6SGV6</accession>
<evidence type="ECO:0000256" key="2">
    <source>
        <dbReference type="ARBA" id="ARBA00022692"/>
    </source>
</evidence>
<evidence type="ECO:0000256" key="1">
    <source>
        <dbReference type="ARBA" id="ARBA00004141"/>
    </source>
</evidence>
<feature type="transmembrane region" description="Helical" evidence="5">
    <location>
        <begin position="160"/>
        <end position="179"/>
    </location>
</feature>
<evidence type="ECO:0000313" key="6">
    <source>
        <dbReference type="EMBL" id="CAB4734080.1"/>
    </source>
</evidence>
<name>A0A6J6SGV6_9ZZZZ</name>
<feature type="transmembrane region" description="Helical" evidence="5">
    <location>
        <begin position="136"/>
        <end position="154"/>
    </location>
</feature>
<dbReference type="GO" id="GO:0016020">
    <property type="term" value="C:membrane"/>
    <property type="evidence" value="ECO:0007669"/>
    <property type="project" value="UniProtKB-SubCell"/>
</dbReference>
<dbReference type="SUPFAM" id="SSF103473">
    <property type="entry name" value="MFS general substrate transporter"/>
    <property type="match status" value="1"/>
</dbReference>
<dbReference type="PANTHER" id="PTHR23514">
    <property type="entry name" value="BYPASS OF STOP CODON PROTEIN 6"/>
    <property type="match status" value="1"/>
</dbReference>
<dbReference type="InterPro" id="IPR036259">
    <property type="entry name" value="MFS_trans_sf"/>
</dbReference>
<feature type="transmembrane region" description="Helical" evidence="5">
    <location>
        <begin position="305"/>
        <end position="332"/>
    </location>
</feature>
<gene>
    <name evidence="6" type="ORF">UFOPK2788_00378</name>
</gene>
<evidence type="ECO:0000256" key="5">
    <source>
        <dbReference type="SAM" id="Phobius"/>
    </source>
</evidence>